<dbReference type="Proteomes" id="UP000681722">
    <property type="component" value="Unassembled WGS sequence"/>
</dbReference>
<comment type="similarity">
    <text evidence="2">Belongs to the ABC transporter superfamily. ABCG family. Eye pigment precursor importer (TC 3.A.1.204) subfamily.</text>
</comment>
<dbReference type="PROSITE" id="PS00211">
    <property type="entry name" value="ABC_TRANSPORTER_1"/>
    <property type="match status" value="1"/>
</dbReference>
<dbReference type="InterPro" id="IPR017871">
    <property type="entry name" value="ABC_transporter-like_CS"/>
</dbReference>
<name>A0A815YXJ7_9BILA</name>
<evidence type="ECO:0000313" key="8">
    <source>
        <dbReference type="EMBL" id="CAF1575180.1"/>
    </source>
</evidence>
<dbReference type="InterPro" id="IPR050352">
    <property type="entry name" value="ABCG_transporters"/>
</dbReference>
<dbReference type="AlphaFoldDB" id="A0A815YXJ7"/>
<dbReference type="InterPro" id="IPR027417">
    <property type="entry name" value="P-loop_NTPase"/>
</dbReference>
<organism evidence="8 10">
    <name type="scientific">Didymodactylos carnosus</name>
    <dbReference type="NCBI Taxonomy" id="1234261"/>
    <lineage>
        <taxon>Eukaryota</taxon>
        <taxon>Metazoa</taxon>
        <taxon>Spiralia</taxon>
        <taxon>Gnathifera</taxon>
        <taxon>Rotifera</taxon>
        <taxon>Eurotatoria</taxon>
        <taxon>Bdelloidea</taxon>
        <taxon>Philodinida</taxon>
        <taxon>Philodinidae</taxon>
        <taxon>Didymodactylos</taxon>
    </lineage>
</organism>
<dbReference type="Pfam" id="PF00005">
    <property type="entry name" value="ABC_tran"/>
    <property type="match status" value="1"/>
</dbReference>
<comment type="caution">
    <text evidence="8">The sequence shown here is derived from an EMBL/GenBank/DDBJ whole genome shotgun (WGS) entry which is preliminary data.</text>
</comment>
<dbReference type="PANTHER" id="PTHR48041">
    <property type="entry name" value="ABC TRANSPORTER G FAMILY MEMBER 28"/>
    <property type="match status" value="1"/>
</dbReference>
<comment type="subcellular location">
    <subcellularLocation>
        <location evidence="1">Membrane</location>
        <topology evidence="1">Multi-pass membrane protein</topology>
    </subcellularLocation>
</comment>
<dbReference type="GO" id="GO:0042626">
    <property type="term" value="F:ATPase-coupled transmembrane transporter activity"/>
    <property type="evidence" value="ECO:0007669"/>
    <property type="project" value="TreeGrafter"/>
</dbReference>
<evidence type="ECO:0000256" key="1">
    <source>
        <dbReference type="ARBA" id="ARBA00004141"/>
    </source>
</evidence>
<keyword evidence="3" id="KW-0813">Transport</keyword>
<dbReference type="EMBL" id="CAJOBC010096415">
    <property type="protein sequence ID" value="CAF4440029.1"/>
    <property type="molecule type" value="Genomic_DNA"/>
</dbReference>
<proteinExistence type="inferred from homology"/>
<evidence type="ECO:0000256" key="3">
    <source>
        <dbReference type="ARBA" id="ARBA00022448"/>
    </source>
</evidence>
<evidence type="ECO:0000256" key="6">
    <source>
        <dbReference type="ARBA" id="ARBA00023136"/>
    </source>
</evidence>
<feature type="domain" description="ABC transporter" evidence="7">
    <location>
        <begin position="4"/>
        <end position="119"/>
    </location>
</feature>
<evidence type="ECO:0000259" key="7">
    <source>
        <dbReference type="Pfam" id="PF00005"/>
    </source>
</evidence>
<evidence type="ECO:0000313" key="10">
    <source>
        <dbReference type="Proteomes" id="UP000663829"/>
    </source>
</evidence>
<dbReference type="PANTHER" id="PTHR48041:SF129">
    <property type="entry name" value="PROTEIN WHITE"/>
    <property type="match status" value="1"/>
</dbReference>
<sequence length="201" mass="22316">MAVEGKVHMNGVDALEIDKLLMTKCGYVEQYELFIGTLTVKEHLIFQAMLRMKSSLSDSDRRARVEEVLWAMDLEKCQNTIIGVPGKLKGISGGEMKRLTFASVILNDPKLLIVDEPTSGLDSHLAKSVVNIMKKLTDEGKTMITVIHQPTSEIYSALDMISLLVNGKQIYFGERAGALDFFASVEHPCPSDCNPAEYYLT</sequence>
<dbReference type="GO" id="GO:0016887">
    <property type="term" value="F:ATP hydrolysis activity"/>
    <property type="evidence" value="ECO:0007669"/>
    <property type="project" value="InterPro"/>
</dbReference>
<keyword evidence="6" id="KW-0472">Membrane</keyword>
<evidence type="ECO:0000256" key="2">
    <source>
        <dbReference type="ARBA" id="ARBA00005814"/>
    </source>
</evidence>
<keyword evidence="10" id="KW-1185">Reference proteome</keyword>
<protein>
    <recommendedName>
        <fullName evidence="7">ABC transporter domain-containing protein</fullName>
    </recommendedName>
</protein>
<dbReference type="OrthoDB" id="66620at2759"/>
<dbReference type="SUPFAM" id="SSF52540">
    <property type="entry name" value="P-loop containing nucleoside triphosphate hydrolases"/>
    <property type="match status" value="1"/>
</dbReference>
<dbReference type="GO" id="GO:0005524">
    <property type="term" value="F:ATP binding"/>
    <property type="evidence" value="ECO:0007669"/>
    <property type="project" value="InterPro"/>
</dbReference>
<evidence type="ECO:0000313" key="9">
    <source>
        <dbReference type="EMBL" id="CAF4440029.1"/>
    </source>
</evidence>
<keyword evidence="4" id="KW-0812">Transmembrane</keyword>
<keyword evidence="5" id="KW-1133">Transmembrane helix</keyword>
<dbReference type="GO" id="GO:0030659">
    <property type="term" value="C:cytoplasmic vesicle membrane"/>
    <property type="evidence" value="ECO:0007669"/>
    <property type="project" value="TreeGrafter"/>
</dbReference>
<feature type="non-terminal residue" evidence="8">
    <location>
        <position position="201"/>
    </location>
</feature>
<reference evidence="8" key="1">
    <citation type="submission" date="2021-02" db="EMBL/GenBank/DDBJ databases">
        <authorList>
            <person name="Nowell W R."/>
        </authorList>
    </citation>
    <scope>NUCLEOTIDE SEQUENCE</scope>
</reference>
<dbReference type="GO" id="GO:0005886">
    <property type="term" value="C:plasma membrane"/>
    <property type="evidence" value="ECO:0007669"/>
    <property type="project" value="TreeGrafter"/>
</dbReference>
<gene>
    <name evidence="8" type="ORF">GPM918_LOCUS40678</name>
    <name evidence="9" type="ORF">SRO942_LOCUS41648</name>
</gene>
<dbReference type="Gene3D" id="3.40.50.300">
    <property type="entry name" value="P-loop containing nucleotide triphosphate hydrolases"/>
    <property type="match status" value="1"/>
</dbReference>
<evidence type="ECO:0000256" key="5">
    <source>
        <dbReference type="ARBA" id="ARBA00022989"/>
    </source>
</evidence>
<dbReference type="InterPro" id="IPR003439">
    <property type="entry name" value="ABC_transporter-like_ATP-bd"/>
</dbReference>
<dbReference type="Proteomes" id="UP000663829">
    <property type="component" value="Unassembled WGS sequence"/>
</dbReference>
<dbReference type="EMBL" id="CAJNOQ010030540">
    <property type="protein sequence ID" value="CAF1575180.1"/>
    <property type="molecule type" value="Genomic_DNA"/>
</dbReference>
<evidence type="ECO:0000256" key="4">
    <source>
        <dbReference type="ARBA" id="ARBA00022692"/>
    </source>
</evidence>
<accession>A0A815YXJ7</accession>